<accession>A0A670YHK5</accession>
<dbReference type="PANTHER" id="PTHR35352:SF1">
    <property type="entry name" value="COILED-COIL DOMAIN-CONTAINING PROTEIN 150"/>
    <property type="match status" value="1"/>
</dbReference>
<sequence>MARPVISPMDVQPTAPETFVVLNQRMKVVEEETNALLNDLHKMGVSRPSMEQLPAIHLVHSEDHQSISPVQVRTAFVGANNSLWRTCETLVNRICRLESVIQTVKLNMFRLQTEKELNPKHAANLEQRLNTIQEEHMEELKVLQMEGRMLCQQLKESREEEKKSRD</sequence>
<evidence type="ECO:0000313" key="2">
    <source>
        <dbReference type="Proteomes" id="UP000472273"/>
    </source>
</evidence>
<evidence type="ECO:0000313" key="1">
    <source>
        <dbReference type="Ensembl" id="ENSPTXP00000008967.1"/>
    </source>
</evidence>
<dbReference type="GeneTree" id="ENSGT00940000167666"/>
<reference evidence="1" key="1">
    <citation type="submission" date="2025-08" db="UniProtKB">
        <authorList>
            <consortium name="Ensembl"/>
        </authorList>
    </citation>
    <scope>IDENTIFICATION</scope>
</reference>
<dbReference type="OMA" id="HSARGCH"/>
<dbReference type="AlphaFoldDB" id="A0A670YHK5"/>
<dbReference type="Proteomes" id="UP000472273">
    <property type="component" value="Unplaced"/>
</dbReference>
<dbReference type="Ensembl" id="ENSPTXT00000009275.1">
    <property type="protein sequence ID" value="ENSPTXP00000008967.1"/>
    <property type="gene ID" value="ENSPTXG00000006457.1"/>
</dbReference>
<protein>
    <submittedName>
        <fullName evidence="1">Uncharacterized protein</fullName>
    </submittedName>
</protein>
<name>A0A670YHK5_PSETE</name>
<dbReference type="PANTHER" id="PTHR35352">
    <property type="entry name" value="COILED-COIL DOMAIN-CONTAINING PROTEIN 150"/>
    <property type="match status" value="1"/>
</dbReference>
<dbReference type="InterPro" id="IPR038807">
    <property type="entry name" value="CCDC150"/>
</dbReference>
<keyword evidence="2" id="KW-1185">Reference proteome</keyword>
<proteinExistence type="predicted"/>
<reference evidence="1" key="2">
    <citation type="submission" date="2025-09" db="UniProtKB">
        <authorList>
            <consortium name="Ensembl"/>
        </authorList>
    </citation>
    <scope>IDENTIFICATION</scope>
</reference>
<organism evidence="1 2">
    <name type="scientific">Pseudonaja textilis</name>
    <name type="common">Eastern brown snake</name>
    <dbReference type="NCBI Taxonomy" id="8673"/>
    <lineage>
        <taxon>Eukaryota</taxon>
        <taxon>Metazoa</taxon>
        <taxon>Chordata</taxon>
        <taxon>Craniata</taxon>
        <taxon>Vertebrata</taxon>
        <taxon>Euteleostomi</taxon>
        <taxon>Lepidosauria</taxon>
        <taxon>Squamata</taxon>
        <taxon>Bifurcata</taxon>
        <taxon>Unidentata</taxon>
        <taxon>Episquamata</taxon>
        <taxon>Toxicofera</taxon>
        <taxon>Serpentes</taxon>
        <taxon>Colubroidea</taxon>
        <taxon>Elapidae</taxon>
        <taxon>Hydrophiinae</taxon>
        <taxon>Pseudonaja</taxon>
    </lineage>
</organism>